<protein>
    <submittedName>
        <fullName evidence="1">Uncharacterized protein</fullName>
    </submittedName>
</protein>
<dbReference type="AlphaFoldDB" id="A0A2P7EAA1"/>
<gene>
    <name evidence="1" type="ORF">C7K08_14700</name>
</gene>
<evidence type="ECO:0000313" key="1">
    <source>
        <dbReference type="EMBL" id="PSI00152.1"/>
    </source>
</evidence>
<organism evidence="1 2">
    <name type="scientific">Synechococcus lacustris str. Tous</name>
    <dbReference type="NCBI Taxonomy" id="1910958"/>
    <lineage>
        <taxon>Bacteria</taxon>
        <taxon>Bacillati</taxon>
        <taxon>Cyanobacteriota</taxon>
        <taxon>Cyanophyceae</taxon>
        <taxon>Synechococcales</taxon>
        <taxon>Synechococcaceae</taxon>
        <taxon>Synechococcus</taxon>
    </lineage>
</organism>
<accession>A0A2P7EAA1</accession>
<dbReference type="RefSeq" id="WP_106501198.1">
    <property type="nucleotide sequence ID" value="NZ_PXVC01000251.1"/>
</dbReference>
<reference evidence="2" key="1">
    <citation type="submission" date="2018-03" db="EMBL/GenBank/DDBJ databases">
        <title>Ecological and genomic features of two cosmopolitan and abundant freshwater picocyanobacteria.</title>
        <authorList>
            <person name="Cabello-Yeves P.J."/>
            <person name="Picazo A."/>
            <person name="Camacho A."/>
            <person name="Callieri C."/>
            <person name="Rosselli R."/>
            <person name="Roda-Garcia J."/>
            <person name="Coutinho F.H."/>
            <person name="Rodriguez-Valera F."/>
        </authorList>
    </citation>
    <scope>NUCLEOTIDE SEQUENCE [LARGE SCALE GENOMIC DNA]</scope>
    <source>
        <strain evidence="2">Tous</strain>
    </source>
</reference>
<keyword evidence="2" id="KW-1185">Reference proteome</keyword>
<sequence length="89" mass="9546">MARLEMQLELSEAAIADLPQALEQSALELNAQLCWPDPHNASIALMLSKSNLLVRILVELNSAGKCVLLCSSSEGMGNRAPLTTAVLEQ</sequence>
<evidence type="ECO:0000313" key="2">
    <source>
        <dbReference type="Proteomes" id="UP000240206"/>
    </source>
</evidence>
<comment type="caution">
    <text evidence="1">The sequence shown here is derived from an EMBL/GenBank/DDBJ whole genome shotgun (WGS) entry which is preliminary data.</text>
</comment>
<dbReference type="EMBL" id="PXVC01000251">
    <property type="protein sequence ID" value="PSI00152.1"/>
    <property type="molecule type" value="Genomic_DNA"/>
</dbReference>
<dbReference type="Proteomes" id="UP000240206">
    <property type="component" value="Unassembled WGS sequence"/>
</dbReference>
<feature type="non-terminal residue" evidence="1">
    <location>
        <position position="89"/>
    </location>
</feature>
<proteinExistence type="predicted"/>
<name>A0A2P7EAA1_9SYNE</name>